<accession>A0A1E4TM34</accession>
<feature type="transmembrane region" description="Helical" evidence="7">
    <location>
        <begin position="401"/>
        <end position="421"/>
    </location>
</feature>
<feature type="transmembrane region" description="Helical" evidence="7">
    <location>
        <begin position="629"/>
        <end position="646"/>
    </location>
</feature>
<dbReference type="Proteomes" id="UP000095023">
    <property type="component" value="Unassembled WGS sequence"/>
</dbReference>
<evidence type="ECO:0000256" key="5">
    <source>
        <dbReference type="ARBA" id="ARBA00023136"/>
    </source>
</evidence>
<dbReference type="GO" id="GO:0089707">
    <property type="term" value="P:L-lysine transmembrane export from vacuole"/>
    <property type="evidence" value="ECO:0007669"/>
    <property type="project" value="EnsemblFungi"/>
</dbReference>
<dbReference type="InterPro" id="IPR013057">
    <property type="entry name" value="AA_transpt_TM"/>
</dbReference>
<dbReference type="PANTHER" id="PTHR22950">
    <property type="entry name" value="AMINO ACID TRANSPORTER"/>
    <property type="match status" value="1"/>
</dbReference>
<feature type="transmembrane region" description="Helical" evidence="7">
    <location>
        <begin position="652"/>
        <end position="674"/>
    </location>
</feature>
<dbReference type="AlphaFoldDB" id="A0A1E4TM34"/>
<feature type="transmembrane region" description="Helical" evidence="7">
    <location>
        <begin position="441"/>
        <end position="459"/>
    </location>
</feature>
<dbReference type="GO" id="GO:0000329">
    <property type="term" value="C:fungal-type vacuole membrane"/>
    <property type="evidence" value="ECO:0007669"/>
    <property type="project" value="EnsemblFungi"/>
</dbReference>
<evidence type="ECO:0000256" key="7">
    <source>
        <dbReference type="SAM" id="Phobius"/>
    </source>
</evidence>
<protein>
    <recommendedName>
        <fullName evidence="8">Amino acid transporter transmembrane domain-containing protein</fullName>
    </recommendedName>
</protein>
<comment type="similarity">
    <text evidence="2">Belongs to the amino acid/polyamine transporter 2 family.</text>
</comment>
<evidence type="ECO:0000256" key="3">
    <source>
        <dbReference type="ARBA" id="ARBA00022692"/>
    </source>
</evidence>
<feature type="transmembrane region" description="Helical" evidence="7">
    <location>
        <begin position="587"/>
        <end position="608"/>
    </location>
</feature>
<feature type="transmembrane region" description="Helical" evidence="7">
    <location>
        <begin position="471"/>
        <end position="492"/>
    </location>
</feature>
<proteinExistence type="inferred from homology"/>
<dbReference type="GO" id="GO:0005290">
    <property type="term" value="F:L-histidine transmembrane transporter activity"/>
    <property type="evidence" value="ECO:0007669"/>
    <property type="project" value="EnsemblFungi"/>
</dbReference>
<dbReference type="EMBL" id="KV453841">
    <property type="protein sequence ID" value="ODV92820.1"/>
    <property type="molecule type" value="Genomic_DNA"/>
</dbReference>
<evidence type="ECO:0000313" key="10">
    <source>
        <dbReference type="Proteomes" id="UP000095023"/>
    </source>
</evidence>
<dbReference type="PANTHER" id="PTHR22950:SF666">
    <property type="entry name" value="VACUOLAR AMINO ACID TRANSPORTER 4"/>
    <property type="match status" value="1"/>
</dbReference>
<feature type="region of interest" description="Disordered" evidence="6">
    <location>
        <begin position="196"/>
        <end position="218"/>
    </location>
</feature>
<evidence type="ECO:0000256" key="6">
    <source>
        <dbReference type="SAM" id="MobiDB-lite"/>
    </source>
</evidence>
<sequence length="714" mass="77853">MDSKKSARRTSVTQRLGSPVQSPPISTSVTKATPSIVGSVVQSSPLSSSVTTHVNSADQHTDGVATASPSAISFGTREPIEVSKVSRLSESIRSAGQSFVPEFIPSSFTPSTFMGEVNPSSLAVSPSLHSVDVHNPDPEVVKTVGRHLVDTQPQELPTDETNGSESFAPSSAIEDQFTDLRLQGGDITRQLYNWQRTHEAENGSTRQRRARSVSPKPQADLVEHHAQELRVPGAFRRDFIASRNRALSADPEASPQPSEFLTKNFIEFLTLYGHFAGEELEDIEDDYSAVEDYTTDHAATADEQTALLSPQRHVRPKSSGGKPSSSGKAILLLLKSFVGTGVLFLPRAYLNGGLLFSSVTLLFVAVISYYCMILLVKARAAVTVSSYGDIGGVLYGKYMRLMILFSIIISQIGFASAYIVFTSENLQAFIKAVTTNHVEIPLIKLILIQFVIFTPLAMIRNISKLSGTALVADFFILLGLLYLFYYSGYILLTDGIADVVMFNKSGWTLFIGTAIFTFEGIGLIIPIQESMKYPEKFPSVLLLVMAIITVVFVGMGAVCYAAFGSSVQTVVLLNFPQDNAFVNGVQLLYSAAILLSTPLQLFPAIRIMENGLFVRSGKYNHYIKWQKNLFRFGVVILTTLVAWGGADDLDRFVAIVGSFACIPLVYIYPPLLHFKSTPGPLNVVKFFDIILFFAGLMAMGCTTALTLQSWAAGE</sequence>
<dbReference type="Pfam" id="PF01490">
    <property type="entry name" value="Aa_trans"/>
    <property type="match status" value="1"/>
</dbReference>
<organism evidence="9 10">
    <name type="scientific">Tortispora caseinolytica NRRL Y-17796</name>
    <dbReference type="NCBI Taxonomy" id="767744"/>
    <lineage>
        <taxon>Eukaryota</taxon>
        <taxon>Fungi</taxon>
        <taxon>Dikarya</taxon>
        <taxon>Ascomycota</taxon>
        <taxon>Saccharomycotina</taxon>
        <taxon>Trigonopsidomycetes</taxon>
        <taxon>Trigonopsidales</taxon>
        <taxon>Trigonopsidaceae</taxon>
        <taxon>Tortispora</taxon>
    </lineage>
</organism>
<evidence type="ECO:0000313" key="9">
    <source>
        <dbReference type="EMBL" id="ODV92820.1"/>
    </source>
</evidence>
<keyword evidence="10" id="KW-1185">Reference proteome</keyword>
<name>A0A1E4TM34_9ASCO</name>
<evidence type="ECO:0000256" key="2">
    <source>
        <dbReference type="ARBA" id="ARBA00008066"/>
    </source>
</evidence>
<evidence type="ECO:0000256" key="4">
    <source>
        <dbReference type="ARBA" id="ARBA00022989"/>
    </source>
</evidence>
<feature type="domain" description="Amino acid transporter transmembrane" evidence="8">
    <location>
        <begin position="323"/>
        <end position="706"/>
    </location>
</feature>
<reference evidence="10" key="1">
    <citation type="submission" date="2016-02" db="EMBL/GenBank/DDBJ databases">
        <title>Comparative genomics of biotechnologically important yeasts.</title>
        <authorList>
            <consortium name="DOE Joint Genome Institute"/>
            <person name="Riley R."/>
            <person name="Haridas S."/>
            <person name="Wolfe K.H."/>
            <person name="Lopes M.R."/>
            <person name="Hittinger C.T."/>
            <person name="Goker M."/>
            <person name="Salamov A."/>
            <person name="Wisecaver J."/>
            <person name="Long T.M."/>
            <person name="Aerts A.L."/>
            <person name="Barry K."/>
            <person name="Choi C."/>
            <person name="Clum A."/>
            <person name="Coughlan A.Y."/>
            <person name="Deshpande S."/>
            <person name="Douglass A.P."/>
            <person name="Hanson S.J."/>
            <person name="Klenk H.-P."/>
            <person name="Labutti K."/>
            <person name="Lapidus A."/>
            <person name="Lindquist E."/>
            <person name="Lipzen A."/>
            <person name="Meier-Kolthoff J.P."/>
            <person name="Ohm R.A."/>
            <person name="Otillar R.P."/>
            <person name="Pangilinan J."/>
            <person name="Peng Y."/>
            <person name="Rokas A."/>
            <person name="Rosa C.A."/>
            <person name="Scheuner C."/>
            <person name="Sibirny A.A."/>
            <person name="Slot J.C."/>
            <person name="Stielow J.B."/>
            <person name="Sun H."/>
            <person name="Kurtzman C.P."/>
            <person name="Blackwell M."/>
            <person name="Jeffries T.W."/>
            <person name="Grigoriev I.V."/>
        </authorList>
    </citation>
    <scope>NUCLEOTIDE SEQUENCE [LARGE SCALE GENOMIC DNA]</scope>
    <source>
        <strain evidence="10">NRRL Y-17796</strain>
    </source>
</reference>
<dbReference type="OrthoDB" id="1684102at2759"/>
<evidence type="ECO:0000256" key="1">
    <source>
        <dbReference type="ARBA" id="ARBA00004141"/>
    </source>
</evidence>
<feature type="transmembrane region" description="Helical" evidence="7">
    <location>
        <begin position="355"/>
        <end position="376"/>
    </location>
</feature>
<feature type="region of interest" description="Disordered" evidence="6">
    <location>
        <begin position="1"/>
        <end position="72"/>
    </location>
</feature>
<feature type="compositionally biased region" description="Polar residues" evidence="6">
    <location>
        <begin position="9"/>
        <end position="33"/>
    </location>
</feature>
<keyword evidence="3 7" id="KW-0812">Transmembrane</keyword>
<feature type="transmembrane region" description="Helical" evidence="7">
    <location>
        <begin position="686"/>
        <end position="711"/>
    </location>
</feature>
<dbReference type="GO" id="GO:0015189">
    <property type="term" value="F:L-lysine transmembrane transporter activity"/>
    <property type="evidence" value="ECO:0007669"/>
    <property type="project" value="EnsemblFungi"/>
</dbReference>
<feature type="region of interest" description="Disordered" evidence="6">
    <location>
        <begin position="152"/>
        <end position="171"/>
    </location>
</feature>
<feature type="transmembrane region" description="Helical" evidence="7">
    <location>
        <begin position="539"/>
        <end position="563"/>
    </location>
</feature>
<keyword evidence="5 7" id="KW-0472">Membrane</keyword>
<dbReference type="GO" id="GO:0005302">
    <property type="term" value="F:L-tyrosine transmembrane transporter activity"/>
    <property type="evidence" value="ECO:0007669"/>
    <property type="project" value="TreeGrafter"/>
</dbReference>
<feature type="compositionally biased region" description="Polar residues" evidence="6">
    <location>
        <begin position="152"/>
        <end position="169"/>
    </location>
</feature>
<gene>
    <name evidence="9" type="ORF">CANCADRAFT_30857</name>
</gene>
<comment type="subcellular location">
    <subcellularLocation>
        <location evidence="1">Membrane</location>
        <topology evidence="1">Multi-pass membrane protein</topology>
    </subcellularLocation>
</comment>
<feature type="transmembrane region" description="Helical" evidence="7">
    <location>
        <begin position="507"/>
        <end position="527"/>
    </location>
</feature>
<dbReference type="GO" id="GO:0061459">
    <property type="term" value="F:L-arginine transmembrane transporter activity"/>
    <property type="evidence" value="ECO:0007669"/>
    <property type="project" value="EnsemblFungi"/>
</dbReference>
<keyword evidence="4 7" id="KW-1133">Transmembrane helix</keyword>
<evidence type="ECO:0000259" key="8">
    <source>
        <dbReference type="Pfam" id="PF01490"/>
    </source>
</evidence>
<dbReference type="GO" id="GO:0089708">
    <property type="term" value="P:L-histidine transmembrane export from vacuole"/>
    <property type="evidence" value="ECO:0007669"/>
    <property type="project" value="EnsemblFungi"/>
</dbReference>
<dbReference type="GO" id="GO:1990818">
    <property type="term" value="P:L-arginine transmembrane export from vacuole"/>
    <property type="evidence" value="ECO:0007669"/>
    <property type="project" value="EnsemblFungi"/>
</dbReference>
<feature type="compositionally biased region" description="Low complexity" evidence="6">
    <location>
        <begin position="37"/>
        <end position="50"/>
    </location>
</feature>